<dbReference type="Proteomes" id="UP000790709">
    <property type="component" value="Unassembled WGS sequence"/>
</dbReference>
<name>A0ACB8BDJ8_9AGAM</name>
<reference evidence="1" key="1">
    <citation type="journal article" date="2021" name="New Phytol.">
        <title>Evolutionary innovations through gain and loss of genes in the ectomycorrhizal Boletales.</title>
        <authorList>
            <person name="Wu G."/>
            <person name="Miyauchi S."/>
            <person name="Morin E."/>
            <person name="Kuo A."/>
            <person name="Drula E."/>
            <person name="Varga T."/>
            <person name="Kohler A."/>
            <person name="Feng B."/>
            <person name="Cao Y."/>
            <person name="Lipzen A."/>
            <person name="Daum C."/>
            <person name="Hundley H."/>
            <person name="Pangilinan J."/>
            <person name="Johnson J."/>
            <person name="Barry K."/>
            <person name="LaButti K."/>
            <person name="Ng V."/>
            <person name="Ahrendt S."/>
            <person name="Min B."/>
            <person name="Choi I.G."/>
            <person name="Park H."/>
            <person name="Plett J.M."/>
            <person name="Magnuson J."/>
            <person name="Spatafora J.W."/>
            <person name="Nagy L.G."/>
            <person name="Henrissat B."/>
            <person name="Grigoriev I.V."/>
            <person name="Yang Z.L."/>
            <person name="Xu J."/>
            <person name="Martin F.M."/>
        </authorList>
    </citation>
    <scope>NUCLEOTIDE SEQUENCE</scope>
    <source>
        <strain evidence="1">KUC20120723A-06</strain>
    </source>
</reference>
<proteinExistence type="predicted"/>
<dbReference type="EMBL" id="MU266442">
    <property type="protein sequence ID" value="KAH7923797.1"/>
    <property type="molecule type" value="Genomic_DNA"/>
</dbReference>
<protein>
    <submittedName>
        <fullName evidence="1">Kinase-like protein</fullName>
    </submittedName>
</protein>
<evidence type="ECO:0000313" key="2">
    <source>
        <dbReference type="Proteomes" id="UP000790709"/>
    </source>
</evidence>
<organism evidence="1 2">
    <name type="scientific">Leucogyrophana mollusca</name>
    <dbReference type="NCBI Taxonomy" id="85980"/>
    <lineage>
        <taxon>Eukaryota</taxon>
        <taxon>Fungi</taxon>
        <taxon>Dikarya</taxon>
        <taxon>Basidiomycota</taxon>
        <taxon>Agaricomycotina</taxon>
        <taxon>Agaricomycetes</taxon>
        <taxon>Agaricomycetidae</taxon>
        <taxon>Boletales</taxon>
        <taxon>Boletales incertae sedis</taxon>
        <taxon>Leucogyrophana</taxon>
    </lineage>
</organism>
<keyword evidence="2" id="KW-1185">Reference proteome</keyword>
<sequence>MICPPLYMYTLMLLQSYVPSQVDSLRAKYSQWKGDEIAQIIYCDSIITTLRRYLDQCEVEYHRSSDPALVNRILKLDALCLATRIRVVTKDRRHRKLLVNLKESQAQSLLDLLQELLDSFELEDIRSSLVRTIVELSKRSGLYPTRLILRNLTIPSGLPSAGGSFGDVFKGDLGGQAVAVKIMRVFGAPAVESLTKVSVLWAQLSSPYVLPFCGVYNMTEPSPRMCLVSPWMDHGTLTQYLENSSQANRLSLMLDVALGLEYLHSFDPPVIHGDLKGANILITADLRACVADFGLCTLAQDSNLQFTNSSSNGKGSAPWMAPELFSEDDAEQKRKTCASDIYAFGCVGYEIFSGNPPFARLSSYKIIPAIMENRPLPQPASAELDDVIWGLIGACRGVDPGSRPKASEVVQQLRSHPTVCDRKEPVWDQNKSIVWRLLATLTSASLAAPVSEGGPKELRGPHFVYHRRDTSGPSLAEKRH</sequence>
<accession>A0ACB8BDJ8</accession>
<comment type="caution">
    <text evidence="1">The sequence shown here is derived from an EMBL/GenBank/DDBJ whole genome shotgun (WGS) entry which is preliminary data.</text>
</comment>
<evidence type="ECO:0000313" key="1">
    <source>
        <dbReference type="EMBL" id="KAH7923797.1"/>
    </source>
</evidence>
<gene>
    <name evidence="1" type="ORF">BV22DRAFT_1167869</name>
</gene>